<keyword evidence="1" id="KW-0812">Transmembrane</keyword>
<keyword evidence="3" id="KW-1185">Reference proteome</keyword>
<organism evidence="2 3">
    <name type="scientific">Bdellovibrio reynosensis</name>
    <dbReference type="NCBI Taxonomy" id="2835041"/>
    <lineage>
        <taxon>Bacteria</taxon>
        <taxon>Pseudomonadati</taxon>
        <taxon>Bdellovibrionota</taxon>
        <taxon>Bdellovibrionia</taxon>
        <taxon>Bdellovibrionales</taxon>
        <taxon>Pseudobdellovibrionaceae</taxon>
        <taxon>Bdellovibrio</taxon>
    </lineage>
</organism>
<proteinExistence type="predicted"/>
<keyword evidence="1" id="KW-0472">Membrane</keyword>
<evidence type="ECO:0000313" key="3">
    <source>
        <dbReference type="Proteomes" id="UP000830116"/>
    </source>
</evidence>
<feature type="transmembrane region" description="Helical" evidence="1">
    <location>
        <begin position="12"/>
        <end position="32"/>
    </location>
</feature>
<keyword evidence="1" id="KW-1133">Transmembrane helix</keyword>
<accession>A0ABY4C8Y9</accession>
<dbReference type="NCBIfam" id="TIGR02532">
    <property type="entry name" value="IV_pilin_GFxxxE"/>
    <property type="match status" value="1"/>
</dbReference>
<dbReference type="Proteomes" id="UP000830116">
    <property type="component" value="Chromosome"/>
</dbReference>
<dbReference type="EMBL" id="CP093442">
    <property type="protein sequence ID" value="UOF01446.1"/>
    <property type="molecule type" value="Genomic_DNA"/>
</dbReference>
<evidence type="ECO:0000313" key="2">
    <source>
        <dbReference type="EMBL" id="UOF01446.1"/>
    </source>
</evidence>
<sequence>MRNQKGFTLAEMVVGIALMGIMGMVAASFFVFTAKTKNEITNDIEDSVDNIIAERMLLKDLKNSEPSFNNLLTLDDHGNRFFDYVSDRTDKNVDNSERVFTLTAAGKSEFIFIATSDKMGPAVMYTPSMAYDVGAPSGNPMVASNLNFRSLNKNGALNVTDPDEPTRRLWTPGRILMLDSPALVREMTATGPNYSRPARSPIFLGVIPSEGEVRLAPVILGNILDRSNPMYPNETITDEDKFLRDIPPMGGAAPIVRLKPVMIIKYYLARDKMGKVNLMRSTFNGQQFMDAQLFAADIESVVFSRRDAHDSLIYYRIVRSAKK</sequence>
<gene>
    <name evidence="2" type="ORF">MNR06_00575</name>
</gene>
<evidence type="ECO:0000256" key="1">
    <source>
        <dbReference type="SAM" id="Phobius"/>
    </source>
</evidence>
<reference evidence="2" key="1">
    <citation type="submission" date="2022-03" db="EMBL/GenBank/DDBJ databases">
        <title>Genome Identification and Characterization of new species Bdellovibrio reynosense LBG001 sp. nov. from a Mexico soil sample.</title>
        <authorList>
            <person name="Camilli A."/>
            <person name="Ajao Y."/>
            <person name="Guo X."/>
        </authorList>
    </citation>
    <scope>NUCLEOTIDE SEQUENCE</scope>
    <source>
        <strain evidence="2">LBG001</strain>
    </source>
</reference>
<name>A0ABY4C8Y9_9BACT</name>
<dbReference type="InterPro" id="IPR012902">
    <property type="entry name" value="N_methyl_site"/>
</dbReference>
<protein>
    <submittedName>
        <fullName evidence="2">Type II secretion system GspH family protein</fullName>
    </submittedName>
</protein>
<dbReference type="RefSeq" id="WP_243537886.1">
    <property type="nucleotide sequence ID" value="NZ_CP093442.1"/>
</dbReference>
<dbReference type="Pfam" id="PF07963">
    <property type="entry name" value="N_methyl"/>
    <property type="match status" value="1"/>
</dbReference>